<dbReference type="EMBL" id="JACCCV010000001">
    <property type="protein sequence ID" value="NYF52109.1"/>
    <property type="molecule type" value="Genomic_DNA"/>
</dbReference>
<gene>
    <name evidence="1" type="ORF">HDF12_002474</name>
</gene>
<dbReference type="SUPFAM" id="SSF81901">
    <property type="entry name" value="HCP-like"/>
    <property type="match status" value="2"/>
</dbReference>
<organism evidence="1 2">
    <name type="scientific">Tunturiibacter lichenicola</name>
    <dbReference type="NCBI Taxonomy" id="2051959"/>
    <lineage>
        <taxon>Bacteria</taxon>
        <taxon>Pseudomonadati</taxon>
        <taxon>Acidobacteriota</taxon>
        <taxon>Terriglobia</taxon>
        <taxon>Terriglobales</taxon>
        <taxon>Acidobacteriaceae</taxon>
        <taxon>Tunturiibacter</taxon>
    </lineage>
</organism>
<dbReference type="AlphaFoldDB" id="A0A7Y9T595"/>
<dbReference type="InterPro" id="IPR011990">
    <property type="entry name" value="TPR-like_helical_dom_sf"/>
</dbReference>
<dbReference type="Proteomes" id="UP000534186">
    <property type="component" value="Unassembled WGS sequence"/>
</dbReference>
<comment type="caution">
    <text evidence="1">The sequence shown here is derived from an EMBL/GenBank/DDBJ whole genome shotgun (WGS) entry which is preliminary data.</text>
</comment>
<dbReference type="PANTHER" id="PTHR11102">
    <property type="entry name" value="SEL-1-LIKE PROTEIN"/>
    <property type="match status" value="1"/>
</dbReference>
<accession>A0A7Y9T595</accession>
<sequence>MVRTTSNPLLVSVKLVRALLLAIGVTLLVGYAASAEGIDITQLKADAQKGYASRQIELAAAYFTGNGVTQDAKQAAYWYQKAAEAGDPEAENEIGFFYQAGIGVPVDQARALHWYQLAAASGLTRAKVNLGVVYVWGLGVAKDEDLAMQFFREAASRGDGAAASYLGDLYYFGIGVKQDKAAAETWYKTGAQFHDPVAAYNLGTLFSVDADHPHDLRKAEAFLRSSAADGYIPAIHSVGLLLVNHPDLATSPQEGPSLLETAASAGYWKSSVVLGALARDGKGVPADSKAAYLHFRTAVLQGGELAMSLVKYDLATLAKRLGTQQVGALDSDANTWYRLHRTPLLFVNKDSDKRQRFPASALAVSTAGLHAGQLLYVPAS</sequence>
<dbReference type="Gene3D" id="1.25.40.10">
    <property type="entry name" value="Tetratricopeptide repeat domain"/>
    <property type="match status" value="1"/>
</dbReference>
<reference evidence="1 2" key="1">
    <citation type="submission" date="2020-07" db="EMBL/GenBank/DDBJ databases">
        <title>Genomic Encyclopedia of Type Strains, Phase IV (KMG-V): Genome sequencing to study the core and pangenomes of soil and plant-associated prokaryotes.</title>
        <authorList>
            <person name="Whitman W."/>
        </authorList>
    </citation>
    <scope>NUCLEOTIDE SEQUENCE [LARGE SCALE GENOMIC DNA]</scope>
    <source>
        <strain evidence="1 2">M8UP30</strain>
    </source>
</reference>
<proteinExistence type="predicted"/>
<dbReference type="InterPro" id="IPR050767">
    <property type="entry name" value="Sel1_AlgK"/>
</dbReference>
<dbReference type="Pfam" id="PF08238">
    <property type="entry name" value="Sel1"/>
    <property type="match status" value="6"/>
</dbReference>
<protein>
    <recommendedName>
        <fullName evidence="3">Sel1 repeat family protein</fullName>
    </recommendedName>
</protein>
<evidence type="ECO:0000313" key="1">
    <source>
        <dbReference type="EMBL" id="NYF52109.1"/>
    </source>
</evidence>
<dbReference type="SMART" id="SM00671">
    <property type="entry name" value="SEL1"/>
    <property type="match status" value="6"/>
</dbReference>
<name>A0A7Y9T595_9BACT</name>
<evidence type="ECO:0008006" key="3">
    <source>
        <dbReference type="Google" id="ProtNLM"/>
    </source>
</evidence>
<evidence type="ECO:0000313" key="2">
    <source>
        <dbReference type="Proteomes" id="UP000534186"/>
    </source>
</evidence>
<dbReference type="InterPro" id="IPR006597">
    <property type="entry name" value="Sel1-like"/>
</dbReference>
<dbReference type="PANTHER" id="PTHR11102:SF160">
    <property type="entry name" value="ERAD-ASSOCIATED E3 UBIQUITIN-PROTEIN LIGASE COMPONENT HRD3"/>
    <property type="match status" value="1"/>
</dbReference>